<evidence type="ECO:0000313" key="1">
    <source>
        <dbReference type="EMBL" id="ARF13354.1"/>
    </source>
</evidence>
<dbReference type="Proteomes" id="UP000192486">
    <property type="component" value="Chromosome"/>
</dbReference>
<dbReference type="RefSeq" id="WP_029052783.1">
    <property type="nucleotide sequence ID" value="NZ_CP015108.1"/>
</dbReference>
<protein>
    <recommendedName>
        <fullName evidence="3">Group-specific protein</fullName>
    </recommendedName>
</protein>
<accession>A0ABM6JTQ2</accession>
<proteinExistence type="predicted"/>
<name>A0ABM6JTQ2_SPOUR</name>
<sequence>MSDPTVFENLKVAFENHIYDLDNLEQTVHILHRKDQLDLAVMAREFTIRFTRVGFPSVIVDLKLHSSLKELADEILEIQDMDPGCTLTLLVRTFIQDVEKECEEIASILRTVWENDISYTQTLSFRHEQTEPGFMNRINIHFKPKLTEEHMGEIGAFLKSVLDMMEQIGEVS</sequence>
<reference evidence="1 2" key="1">
    <citation type="submission" date="2016-04" db="EMBL/GenBank/DDBJ databases">
        <title>Comparative Genomics and Epigenetics of Sporosarcina ureae.</title>
        <authorList>
            <person name="Oliver A.S."/>
            <person name="Cooper K.K."/>
        </authorList>
    </citation>
    <scope>NUCLEOTIDE SEQUENCE [LARGE SCALE GENOMIC DNA]</scope>
    <source>
        <strain evidence="1 2">S204</strain>
    </source>
</reference>
<keyword evidence="2" id="KW-1185">Reference proteome</keyword>
<gene>
    <name evidence="1" type="ORF">SporoS204_03650</name>
</gene>
<organism evidence="1 2">
    <name type="scientific">Sporosarcina ureae</name>
    <dbReference type="NCBI Taxonomy" id="1571"/>
    <lineage>
        <taxon>Bacteria</taxon>
        <taxon>Bacillati</taxon>
        <taxon>Bacillota</taxon>
        <taxon>Bacilli</taxon>
        <taxon>Bacillales</taxon>
        <taxon>Caryophanaceae</taxon>
        <taxon>Sporosarcina</taxon>
    </lineage>
</organism>
<evidence type="ECO:0000313" key="2">
    <source>
        <dbReference type="Proteomes" id="UP000192486"/>
    </source>
</evidence>
<evidence type="ECO:0008006" key="3">
    <source>
        <dbReference type="Google" id="ProtNLM"/>
    </source>
</evidence>
<dbReference type="EMBL" id="CP015108">
    <property type="protein sequence ID" value="ARF13354.1"/>
    <property type="molecule type" value="Genomic_DNA"/>
</dbReference>